<gene>
    <name evidence="2" type="ORF">P167DRAFT_539170</name>
</gene>
<organism evidence="2 3">
    <name type="scientific">Morchella conica CCBAS932</name>
    <dbReference type="NCBI Taxonomy" id="1392247"/>
    <lineage>
        <taxon>Eukaryota</taxon>
        <taxon>Fungi</taxon>
        <taxon>Dikarya</taxon>
        <taxon>Ascomycota</taxon>
        <taxon>Pezizomycotina</taxon>
        <taxon>Pezizomycetes</taxon>
        <taxon>Pezizales</taxon>
        <taxon>Morchellaceae</taxon>
        <taxon>Morchella</taxon>
    </lineage>
</organism>
<name>A0A3N4KJX0_9PEZI</name>
<sequence>MPSSPATDIPSASPPITRPLITLNNQPHNPPSKSSEAAHPVPPTPAVANSPAHTTPALASNLFPLHPRYHTHTLPVPEVNDRPHQQDRRTTSQ</sequence>
<dbReference type="Proteomes" id="UP000277580">
    <property type="component" value="Unassembled WGS sequence"/>
</dbReference>
<dbReference type="EMBL" id="ML119161">
    <property type="protein sequence ID" value="RPB08611.1"/>
    <property type="molecule type" value="Genomic_DNA"/>
</dbReference>
<accession>A0A3N4KJX0</accession>
<dbReference type="AlphaFoldDB" id="A0A3N4KJX0"/>
<evidence type="ECO:0000313" key="3">
    <source>
        <dbReference type="Proteomes" id="UP000277580"/>
    </source>
</evidence>
<protein>
    <submittedName>
        <fullName evidence="2">Uncharacterized protein</fullName>
    </submittedName>
</protein>
<reference evidence="2 3" key="1">
    <citation type="journal article" date="2018" name="Nat. Ecol. Evol.">
        <title>Pezizomycetes genomes reveal the molecular basis of ectomycorrhizal truffle lifestyle.</title>
        <authorList>
            <person name="Murat C."/>
            <person name="Payen T."/>
            <person name="Noel B."/>
            <person name="Kuo A."/>
            <person name="Morin E."/>
            <person name="Chen J."/>
            <person name="Kohler A."/>
            <person name="Krizsan K."/>
            <person name="Balestrini R."/>
            <person name="Da Silva C."/>
            <person name="Montanini B."/>
            <person name="Hainaut M."/>
            <person name="Levati E."/>
            <person name="Barry K.W."/>
            <person name="Belfiori B."/>
            <person name="Cichocki N."/>
            <person name="Clum A."/>
            <person name="Dockter R.B."/>
            <person name="Fauchery L."/>
            <person name="Guy J."/>
            <person name="Iotti M."/>
            <person name="Le Tacon F."/>
            <person name="Lindquist E.A."/>
            <person name="Lipzen A."/>
            <person name="Malagnac F."/>
            <person name="Mello A."/>
            <person name="Molinier V."/>
            <person name="Miyauchi S."/>
            <person name="Poulain J."/>
            <person name="Riccioni C."/>
            <person name="Rubini A."/>
            <person name="Sitrit Y."/>
            <person name="Splivallo R."/>
            <person name="Traeger S."/>
            <person name="Wang M."/>
            <person name="Zifcakova L."/>
            <person name="Wipf D."/>
            <person name="Zambonelli A."/>
            <person name="Paolocci F."/>
            <person name="Nowrousian M."/>
            <person name="Ottonello S."/>
            <person name="Baldrian P."/>
            <person name="Spatafora J.W."/>
            <person name="Henrissat B."/>
            <person name="Nagy L.G."/>
            <person name="Aury J.M."/>
            <person name="Wincker P."/>
            <person name="Grigoriev I.V."/>
            <person name="Bonfante P."/>
            <person name="Martin F.M."/>
        </authorList>
    </citation>
    <scope>NUCLEOTIDE SEQUENCE [LARGE SCALE GENOMIC DNA]</scope>
    <source>
        <strain evidence="2 3">CCBAS932</strain>
    </source>
</reference>
<evidence type="ECO:0000256" key="1">
    <source>
        <dbReference type="SAM" id="MobiDB-lite"/>
    </source>
</evidence>
<evidence type="ECO:0000313" key="2">
    <source>
        <dbReference type="EMBL" id="RPB08611.1"/>
    </source>
</evidence>
<keyword evidence="3" id="KW-1185">Reference proteome</keyword>
<feature type="compositionally biased region" description="Basic and acidic residues" evidence="1">
    <location>
        <begin position="79"/>
        <end position="93"/>
    </location>
</feature>
<feature type="region of interest" description="Disordered" evidence="1">
    <location>
        <begin position="1"/>
        <end position="93"/>
    </location>
</feature>
<dbReference type="InParanoid" id="A0A3N4KJX0"/>
<proteinExistence type="predicted"/>
<feature type="compositionally biased region" description="Polar residues" evidence="1">
    <location>
        <begin position="22"/>
        <end position="35"/>
    </location>
</feature>